<dbReference type="AlphaFoldDB" id="A0A1B9F661"/>
<comment type="caution">
    <text evidence="1">The sequence shown here is derived from an EMBL/GenBank/DDBJ whole genome shotgun (WGS) entry which is preliminary data.</text>
</comment>
<dbReference type="EMBL" id="MAGO01000006">
    <property type="protein sequence ID" value="OCC15295.1"/>
    <property type="molecule type" value="Genomic_DNA"/>
</dbReference>
<sequence>MVKLLPIVSAFQSFYFFGADRYFLNSAIVKFFKIIAPSNL</sequence>
<keyword evidence="2" id="KW-1185">Reference proteome</keyword>
<evidence type="ECO:0000313" key="2">
    <source>
        <dbReference type="Proteomes" id="UP000093080"/>
    </source>
</evidence>
<reference evidence="1 2" key="1">
    <citation type="submission" date="2016-06" db="EMBL/GenBank/DDBJ databases">
        <title>Respiratory ammonification of nitrate coupled to the oxidation of elemental sulfur in deep-sea autotrophic thermophilic bacteria.</title>
        <authorList>
            <person name="Slobodkina G.B."/>
            <person name="Mardanov A.V."/>
            <person name="Ravin N.V."/>
            <person name="Frolova A.A."/>
            <person name="Viryasiv M.B."/>
            <person name="Chernyh N.A."/>
            <person name="Bonch-Osmolovskaya E.A."/>
            <person name="Slobodkin A.I."/>
        </authorList>
    </citation>
    <scope>NUCLEOTIDE SEQUENCE [LARGE SCALE GENOMIC DNA]</scope>
    <source>
        <strain evidence="1 2">S69</strain>
    </source>
</reference>
<dbReference type="Proteomes" id="UP000093080">
    <property type="component" value="Unassembled WGS sequence"/>
</dbReference>
<name>A0A1B9F661_9BACT</name>
<organism evidence="1 2">
    <name type="scientific">Dissulfuribacter thermophilus</name>
    <dbReference type="NCBI Taxonomy" id="1156395"/>
    <lineage>
        <taxon>Bacteria</taxon>
        <taxon>Pseudomonadati</taxon>
        <taxon>Thermodesulfobacteriota</taxon>
        <taxon>Dissulfuribacteria</taxon>
        <taxon>Dissulfuribacterales</taxon>
        <taxon>Dissulfuribacteraceae</taxon>
        <taxon>Dissulfuribacter</taxon>
    </lineage>
</organism>
<protein>
    <submittedName>
        <fullName evidence="1">Uncharacterized protein</fullName>
    </submittedName>
</protein>
<gene>
    <name evidence="1" type="ORF">DBT_1418</name>
</gene>
<proteinExistence type="predicted"/>
<evidence type="ECO:0000313" key="1">
    <source>
        <dbReference type="EMBL" id="OCC15295.1"/>
    </source>
</evidence>
<accession>A0A1B9F661</accession>